<dbReference type="PANTHER" id="PTHR31232:SF43">
    <property type="entry name" value="S-PROTEIN HOMOLOG 29-RELATED"/>
    <property type="match status" value="1"/>
</dbReference>
<sequence>NITIHCKSKDDDLGIHVIPSGQSYEWGFRVNFFGTTLFFCGFTTKKGRGVYDIFDVDRDIRRCPGSTCIWGVRDDGPLGKARVLITNNMPSNVTIHCKSKDDDLGIHVIPTTQSYEWGFRVNFWETTLFFCGFTTKKGGGVYDIFNAMRDEHRCVDGTCIWHVRDDG</sequence>
<comment type="similarity">
    <text evidence="2 6">Belongs to the plant self-incompatibility (S1) protein family.</text>
</comment>
<keyword evidence="5" id="KW-0732">Signal</keyword>
<protein>
    <recommendedName>
        <fullName evidence="6">S-protein homolog</fullName>
    </recommendedName>
</protein>
<feature type="non-terminal residue" evidence="7">
    <location>
        <position position="1"/>
    </location>
</feature>
<evidence type="ECO:0000256" key="3">
    <source>
        <dbReference type="ARBA" id="ARBA00022471"/>
    </source>
</evidence>
<dbReference type="InParanoid" id="A0A1Q3B8K9"/>
<dbReference type="GO" id="GO:0005576">
    <property type="term" value="C:extracellular region"/>
    <property type="evidence" value="ECO:0007669"/>
    <property type="project" value="UniProtKB-SubCell"/>
</dbReference>
<dbReference type="Pfam" id="PF05938">
    <property type="entry name" value="Self-incomp_S1"/>
    <property type="match status" value="2"/>
</dbReference>
<evidence type="ECO:0000256" key="2">
    <source>
        <dbReference type="ARBA" id="ARBA00005581"/>
    </source>
</evidence>
<reference evidence="8" key="1">
    <citation type="submission" date="2016-04" db="EMBL/GenBank/DDBJ databases">
        <title>Cephalotus genome sequencing.</title>
        <authorList>
            <person name="Fukushima K."/>
            <person name="Hasebe M."/>
            <person name="Fang X."/>
        </authorList>
    </citation>
    <scope>NUCLEOTIDE SEQUENCE [LARGE SCALE GENOMIC DNA]</scope>
    <source>
        <strain evidence="8">cv. St1</strain>
    </source>
</reference>
<dbReference type="EMBL" id="BDDD01000337">
    <property type="protein sequence ID" value="GAV64184.1"/>
    <property type="molecule type" value="Genomic_DNA"/>
</dbReference>
<dbReference type="Proteomes" id="UP000187406">
    <property type="component" value="Unassembled WGS sequence"/>
</dbReference>
<dbReference type="InterPro" id="IPR010264">
    <property type="entry name" value="Self-incomp_S1"/>
</dbReference>
<evidence type="ECO:0000256" key="5">
    <source>
        <dbReference type="ARBA" id="ARBA00022729"/>
    </source>
</evidence>
<name>A0A1Q3B8K9_CEPFO</name>
<dbReference type="OrthoDB" id="1938697at2759"/>
<accession>A0A1Q3B8K9</accession>
<dbReference type="PANTHER" id="PTHR31232">
    <property type="match status" value="1"/>
</dbReference>
<comment type="subcellular location">
    <subcellularLocation>
        <location evidence="1 6">Secreted</location>
    </subcellularLocation>
</comment>
<keyword evidence="4 6" id="KW-0964">Secreted</keyword>
<evidence type="ECO:0000256" key="1">
    <source>
        <dbReference type="ARBA" id="ARBA00004613"/>
    </source>
</evidence>
<keyword evidence="3 6" id="KW-0713">Self-incompatibility</keyword>
<organism evidence="7 8">
    <name type="scientific">Cephalotus follicularis</name>
    <name type="common">Albany pitcher plant</name>
    <dbReference type="NCBI Taxonomy" id="3775"/>
    <lineage>
        <taxon>Eukaryota</taxon>
        <taxon>Viridiplantae</taxon>
        <taxon>Streptophyta</taxon>
        <taxon>Embryophyta</taxon>
        <taxon>Tracheophyta</taxon>
        <taxon>Spermatophyta</taxon>
        <taxon>Magnoliopsida</taxon>
        <taxon>eudicotyledons</taxon>
        <taxon>Gunneridae</taxon>
        <taxon>Pentapetalae</taxon>
        <taxon>rosids</taxon>
        <taxon>fabids</taxon>
        <taxon>Oxalidales</taxon>
        <taxon>Cephalotaceae</taxon>
        <taxon>Cephalotus</taxon>
    </lineage>
</organism>
<proteinExistence type="inferred from homology"/>
<dbReference type="AlphaFoldDB" id="A0A1Q3B8K9"/>
<evidence type="ECO:0000313" key="8">
    <source>
        <dbReference type="Proteomes" id="UP000187406"/>
    </source>
</evidence>
<evidence type="ECO:0000313" key="7">
    <source>
        <dbReference type="EMBL" id="GAV64184.1"/>
    </source>
</evidence>
<keyword evidence="8" id="KW-1185">Reference proteome</keyword>
<feature type="non-terminal residue" evidence="7">
    <location>
        <position position="167"/>
    </location>
</feature>
<gene>
    <name evidence="7" type="ORF">CFOL_v3_07702</name>
</gene>
<evidence type="ECO:0000256" key="4">
    <source>
        <dbReference type="ARBA" id="ARBA00022525"/>
    </source>
</evidence>
<dbReference type="GO" id="GO:0060320">
    <property type="term" value="P:rejection of self pollen"/>
    <property type="evidence" value="ECO:0007669"/>
    <property type="project" value="UniProtKB-KW"/>
</dbReference>
<evidence type="ECO:0000256" key="6">
    <source>
        <dbReference type="RuleBase" id="RU367044"/>
    </source>
</evidence>
<comment type="caution">
    <text evidence="7">The sequence shown here is derived from an EMBL/GenBank/DDBJ whole genome shotgun (WGS) entry which is preliminary data.</text>
</comment>